<protein>
    <submittedName>
        <fullName evidence="19">Two-pore potassium channel 5-like isoform X1</fullName>
    </submittedName>
</protein>
<dbReference type="PRINTS" id="PR01333">
    <property type="entry name" value="2POREKCHANEL"/>
</dbReference>
<comment type="subunit">
    <text evidence="3">Homodimer.</text>
</comment>
<feature type="transmembrane region" description="Helical" evidence="16">
    <location>
        <begin position="150"/>
        <end position="178"/>
    </location>
</feature>
<comment type="subcellular location">
    <subcellularLocation>
        <location evidence="1">Membrane</location>
        <topology evidence="1">Multi-pass membrane protein</topology>
    </subcellularLocation>
</comment>
<dbReference type="GeneID" id="113861644"/>
<dbReference type="RefSeq" id="XP_027350405.1">
    <property type="nucleotide sequence ID" value="XM_027494604.1"/>
</dbReference>
<keyword evidence="13" id="KW-0406">Ion transport</keyword>
<dbReference type="PROSITE" id="PS00018">
    <property type="entry name" value="EF_HAND_1"/>
    <property type="match status" value="1"/>
</dbReference>
<sequence>MENEPFLILNTPQIIERSDLPFSSSKSFNDVTTLQEAPRVGNSEIQSFNEHHQPLLPKKKLSRCKTAPAMVAMRDLKPKTPQVPKPQSSSIIRQGIWLLVVYLFVGVVIYSYNRNHFSGIETHPVVDALYFCIVTMCTIGYGDIAPLTPVTKVFACVFVLVGFGFIDILLSGLVNFVLDLQEKVILTSLQMGAREGFSASNYIVDVAKGRMRIRLKVGLALGIVVLCIGIGSLVLYFVEGLEFVDSIYLSVMSVTTVGYGDRAFKTLPGRLFAAIWLLFSTLMVARAFLYLAEARIDRRHRRMAKKVLQREITIEDLLAADINNTGFISKSEYVIFKLKEMGKIQEKDVLLICEQFRKLDPSNCGKITLPHLLEDRS</sequence>
<dbReference type="GO" id="GO:0046872">
    <property type="term" value="F:metal ion binding"/>
    <property type="evidence" value="ECO:0007669"/>
    <property type="project" value="UniProtKB-KW"/>
</dbReference>
<name>A0A8B8L2K7_ABRPR</name>
<dbReference type="KEGG" id="aprc:113861644"/>
<evidence type="ECO:0000256" key="5">
    <source>
        <dbReference type="ARBA" id="ARBA00022538"/>
    </source>
</evidence>
<keyword evidence="14 16" id="KW-0472">Membrane</keyword>
<evidence type="ECO:0000313" key="18">
    <source>
        <dbReference type="Proteomes" id="UP000694853"/>
    </source>
</evidence>
<evidence type="ECO:0000256" key="8">
    <source>
        <dbReference type="ARBA" id="ARBA00022737"/>
    </source>
</evidence>
<keyword evidence="8" id="KW-0677">Repeat</keyword>
<keyword evidence="11" id="KW-0630">Potassium</keyword>
<proteinExistence type="inferred from homology"/>
<keyword evidence="4" id="KW-0813">Transport</keyword>
<evidence type="ECO:0000256" key="9">
    <source>
        <dbReference type="ARBA" id="ARBA00022826"/>
    </source>
</evidence>
<evidence type="ECO:0000256" key="13">
    <source>
        <dbReference type="ARBA" id="ARBA00023065"/>
    </source>
</evidence>
<dbReference type="GO" id="GO:0015271">
    <property type="term" value="F:outward rectifier potassium channel activity"/>
    <property type="evidence" value="ECO:0007669"/>
    <property type="project" value="TreeGrafter"/>
</dbReference>
<evidence type="ECO:0000313" key="19">
    <source>
        <dbReference type="RefSeq" id="XP_027350405.1"/>
    </source>
</evidence>
<keyword evidence="5" id="KW-0633">Potassium transport</keyword>
<organism evidence="18 19">
    <name type="scientific">Abrus precatorius</name>
    <name type="common">Indian licorice</name>
    <name type="synonym">Glycine abrus</name>
    <dbReference type="NCBI Taxonomy" id="3816"/>
    <lineage>
        <taxon>Eukaryota</taxon>
        <taxon>Viridiplantae</taxon>
        <taxon>Streptophyta</taxon>
        <taxon>Embryophyta</taxon>
        <taxon>Tracheophyta</taxon>
        <taxon>Spermatophyta</taxon>
        <taxon>Magnoliopsida</taxon>
        <taxon>eudicotyledons</taxon>
        <taxon>Gunneridae</taxon>
        <taxon>Pentapetalae</taxon>
        <taxon>rosids</taxon>
        <taxon>fabids</taxon>
        <taxon>Fabales</taxon>
        <taxon>Fabaceae</taxon>
        <taxon>Papilionoideae</taxon>
        <taxon>50 kb inversion clade</taxon>
        <taxon>NPAAA clade</taxon>
        <taxon>indigoferoid/millettioid clade</taxon>
        <taxon>Abreae</taxon>
        <taxon>Abrus</taxon>
    </lineage>
</organism>
<reference evidence="19" key="2">
    <citation type="submission" date="2025-08" db="UniProtKB">
        <authorList>
            <consortium name="RefSeq"/>
        </authorList>
    </citation>
    <scope>IDENTIFICATION</scope>
    <source>
        <tissue evidence="19">Young leaves</tissue>
    </source>
</reference>
<keyword evidence="10" id="KW-0106">Calcium</keyword>
<dbReference type="GO" id="GO:0005886">
    <property type="term" value="C:plasma membrane"/>
    <property type="evidence" value="ECO:0007669"/>
    <property type="project" value="TreeGrafter"/>
</dbReference>
<dbReference type="GO" id="GO:0030322">
    <property type="term" value="P:stabilization of membrane potential"/>
    <property type="evidence" value="ECO:0007669"/>
    <property type="project" value="TreeGrafter"/>
</dbReference>
<feature type="transmembrane region" description="Helical" evidence="16">
    <location>
        <begin position="125"/>
        <end position="144"/>
    </location>
</feature>
<keyword evidence="7" id="KW-0479">Metal-binding</keyword>
<keyword evidence="6 16" id="KW-0812">Transmembrane</keyword>
<dbReference type="GO" id="GO:0022841">
    <property type="term" value="F:potassium ion leak channel activity"/>
    <property type="evidence" value="ECO:0007669"/>
    <property type="project" value="TreeGrafter"/>
</dbReference>
<dbReference type="SUPFAM" id="SSF81324">
    <property type="entry name" value="Voltage-gated potassium channels"/>
    <property type="match status" value="2"/>
</dbReference>
<dbReference type="Proteomes" id="UP000694853">
    <property type="component" value="Unplaced"/>
</dbReference>
<evidence type="ECO:0000259" key="17">
    <source>
        <dbReference type="Pfam" id="PF07885"/>
    </source>
</evidence>
<dbReference type="InterPro" id="IPR013099">
    <property type="entry name" value="K_chnl_dom"/>
</dbReference>
<reference evidence="18" key="1">
    <citation type="journal article" date="2019" name="Toxins">
        <title>Detection of Abrin-Like and Prepropulchellin-Like Toxin Genes and Transcripts Using Whole Genome Sequencing and Full-Length Transcript Sequencing of Abrus precatorius.</title>
        <authorList>
            <person name="Hovde B.T."/>
            <person name="Daligault H.E."/>
            <person name="Hanschen E.R."/>
            <person name="Kunde Y.A."/>
            <person name="Johnson M.B."/>
            <person name="Starkenburg S.R."/>
            <person name="Johnson S.L."/>
        </authorList>
    </citation>
    <scope>NUCLEOTIDE SEQUENCE [LARGE SCALE GENOMIC DNA]</scope>
</reference>
<dbReference type="Pfam" id="PF07885">
    <property type="entry name" value="Ion_trans_2"/>
    <property type="match status" value="2"/>
</dbReference>
<accession>A0A8B8L2K7</accession>
<dbReference type="OrthoDB" id="415460at2759"/>
<evidence type="ECO:0000256" key="7">
    <source>
        <dbReference type="ARBA" id="ARBA00022723"/>
    </source>
</evidence>
<evidence type="ECO:0000256" key="4">
    <source>
        <dbReference type="ARBA" id="ARBA00022448"/>
    </source>
</evidence>
<evidence type="ECO:0000256" key="16">
    <source>
        <dbReference type="SAM" id="Phobius"/>
    </source>
</evidence>
<evidence type="ECO:0000256" key="3">
    <source>
        <dbReference type="ARBA" id="ARBA00011738"/>
    </source>
</evidence>
<evidence type="ECO:0000256" key="1">
    <source>
        <dbReference type="ARBA" id="ARBA00004141"/>
    </source>
</evidence>
<keyword evidence="12 16" id="KW-1133">Transmembrane helix</keyword>
<dbReference type="AlphaFoldDB" id="A0A8B8L2K7"/>
<dbReference type="InterPro" id="IPR018247">
    <property type="entry name" value="EF_Hand_1_Ca_BS"/>
</dbReference>
<keyword evidence="18" id="KW-1185">Reference proteome</keyword>
<comment type="similarity">
    <text evidence="2">Belongs to the two pore domain potassium channel (TC 1.A.1.7) family.</text>
</comment>
<evidence type="ECO:0000256" key="11">
    <source>
        <dbReference type="ARBA" id="ARBA00022958"/>
    </source>
</evidence>
<evidence type="ECO:0000256" key="10">
    <source>
        <dbReference type="ARBA" id="ARBA00022837"/>
    </source>
</evidence>
<evidence type="ECO:0000256" key="14">
    <source>
        <dbReference type="ARBA" id="ARBA00023136"/>
    </source>
</evidence>
<keyword evidence="15" id="KW-0407">Ion channel</keyword>
<evidence type="ECO:0000256" key="12">
    <source>
        <dbReference type="ARBA" id="ARBA00022989"/>
    </source>
</evidence>
<feature type="domain" description="Potassium channel" evidence="17">
    <location>
        <begin position="98"/>
        <end position="177"/>
    </location>
</feature>
<feature type="domain" description="Potassium channel" evidence="17">
    <location>
        <begin position="224"/>
        <end position="293"/>
    </location>
</feature>
<dbReference type="Gene3D" id="1.10.287.70">
    <property type="match status" value="2"/>
</dbReference>
<dbReference type="GO" id="GO:0009705">
    <property type="term" value="C:plant-type vacuole membrane"/>
    <property type="evidence" value="ECO:0007669"/>
    <property type="project" value="TreeGrafter"/>
</dbReference>
<dbReference type="InterPro" id="IPR003280">
    <property type="entry name" value="2pore_dom_K_chnl"/>
</dbReference>
<evidence type="ECO:0000256" key="6">
    <source>
        <dbReference type="ARBA" id="ARBA00022692"/>
    </source>
</evidence>
<gene>
    <name evidence="19" type="primary">LOC113861644</name>
</gene>
<feature type="transmembrane region" description="Helical" evidence="16">
    <location>
        <begin position="95"/>
        <end position="113"/>
    </location>
</feature>
<dbReference type="PANTHER" id="PTHR11003">
    <property type="entry name" value="POTASSIUM CHANNEL, SUBFAMILY K"/>
    <property type="match status" value="1"/>
</dbReference>
<keyword evidence="9" id="KW-0631">Potassium channel</keyword>
<feature type="transmembrane region" description="Helical" evidence="16">
    <location>
        <begin position="271"/>
        <end position="292"/>
    </location>
</feature>
<dbReference type="FunFam" id="1.10.287.70:FF:000102">
    <property type="entry name" value="Two-pore potassium channel 3"/>
    <property type="match status" value="1"/>
</dbReference>
<dbReference type="PANTHER" id="PTHR11003:SF268">
    <property type="entry name" value="TWO-PORE POTASSIUM CHANNEL 4-RELATED"/>
    <property type="match status" value="1"/>
</dbReference>
<feature type="transmembrane region" description="Helical" evidence="16">
    <location>
        <begin position="217"/>
        <end position="238"/>
    </location>
</feature>
<evidence type="ECO:0000256" key="2">
    <source>
        <dbReference type="ARBA" id="ARBA00010159"/>
    </source>
</evidence>
<evidence type="ECO:0000256" key="15">
    <source>
        <dbReference type="ARBA" id="ARBA00023303"/>
    </source>
</evidence>